<accession>A0A1I7SFP2</accession>
<dbReference type="GO" id="GO:0005829">
    <property type="term" value="C:cytosol"/>
    <property type="evidence" value="ECO:0007669"/>
    <property type="project" value="UniProtKB-SubCell"/>
</dbReference>
<dbReference type="EMBL" id="CAJFCV020000006">
    <property type="protein sequence ID" value="CAG9131882.1"/>
    <property type="molecule type" value="Genomic_DNA"/>
</dbReference>
<evidence type="ECO:0000313" key="3">
    <source>
        <dbReference type="Proteomes" id="UP000095284"/>
    </source>
</evidence>
<sequence length="418" mass="48379">MKGGYLDEDMLSTIDLKEYRCQPFVYAFWWYTDIFIYFSHHFITVPTVRWINEAHDHDVLCLGTFITEFDSGKVFCEQIFSSQENATTLANVMIDLCEEWHFDGWLINIENVVDSSNIPNILLFLDTLRSGLKSRIGPHSQVIWYDSITFDGKLAWQNCLNVYNQVFAEKCDGLFTNYTWNRRHLKATEKFVQRKKTTLSTYDIYFGVDVFGRGAFEGGGFNTYKAVQAARNHNFSSAIFAPGWTSECFKEISSFDRVFHKLYCCLPVVRPPALFDSEHNNALVNHFKLFREMADVIHPHRLTKGFACNFTYGLINNREFNPNHREIQPFLLEDDEVRLTENGIEIGGKKESRHVLFLTDIKNVRAFKLTTSNDALTPEVTKEVHNSEPDTFDISEIYVIKTSDEPALLLDMTFEITG</sequence>
<protein>
    <submittedName>
        <fullName evidence="2">(pine wood nematode) hypothetical protein</fullName>
    </submittedName>
    <submittedName>
        <fullName evidence="5">Glyco_hydro_85 domain-containing protein</fullName>
    </submittedName>
</protein>
<dbReference type="Proteomes" id="UP000582659">
    <property type="component" value="Unassembled WGS sequence"/>
</dbReference>
<evidence type="ECO:0000313" key="2">
    <source>
        <dbReference type="EMBL" id="CAD5235462.1"/>
    </source>
</evidence>
<keyword evidence="4" id="KW-1185">Reference proteome</keyword>
<evidence type="ECO:0000313" key="4">
    <source>
        <dbReference type="Proteomes" id="UP000659654"/>
    </source>
</evidence>
<dbReference type="Gene3D" id="3.20.20.80">
    <property type="entry name" value="Glycosidases"/>
    <property type="match status" value="1"/>
</dbReference>
<evidence type="ECO:0000259" key="1">
    <source>
        <dbReference type="Pfam" id="PF03644"/>
    </source>
</evidence>
<organism evidence="3 5">
    <name type="scientific">Bursaphelenchus xylophilus</name>
    <name type="common">Pinewood nematode worm</name>
    <name type="synonym">Aphelenchoides xylophilus</name>
    <dbReference type="NCBI Taxonomy" id="6326"/>
    <lineage>
        <taxon>Eukaryota</taxon>
        <taxon>Metazoa</taxon>
        <taxon>Ecdysozoa</taxon>
        <taxon>Nematoda</taxon>
        <taxon>Chromadorea</taxon>
        <taxon>Rhabditida</taxon>
        <taxon>Tylenchina</taxon>
        <taxon>Tylenchomorpha</taxon>
        <taxon>Aphelenchoidea</taxon>
        <taxon>Aphelenchoididae</taxon>
        <taxon>Bursaphelenchus</taxon>
    </lineage>
</organism>
<dbReference type="PANTHER" id="PTHR13246:SF1">
    <property type="entry name" value="CYTOSOLIC ENDO-BETA-N-ACETYLGLUCOSAMINIDASE"/>
    <property type="match status" value="1"/>
</dbReference>
<dbReference type="GO" id="GO:0033925">
    <property type="term" value="F:mannosyl-glycoprotein endo-beta-N-acetylglucosaminidase activity"/>
    <property type="evidence" value="ECO:0007669"/>
    <property type="project" value="UniProtKB-EC"/>
</dbReference>
<dbReference type="PANTHER" id="PTHR13246">
    <property type="entry name" value="ENDO BETA N-ACETYLGLUCOSAMINIDASE"/>
    <property type="match status" value="1"/>
</dbReference>
<reference evidence="2" key="2">
    <citation type="submission" date="2020-09" db="EMBL/GenBank/DDBJ databases">
        <authorList>
            <person name="Kikuchi T."/>
        </authorList>
    </citation>
    <scope>NUCLEOTIDE SEQUENCE</scope>
    <source>
        <strain evidence="2">Ka4C1</strain>
    </source>
</reference>
<evidence type="ECO:0000313" key="5">
    <source>
        <dbReference type="WBParaSite" id="BXY_1185400.1"/>
    </source>
</evidence>
<dbReference type="SMR" id="A0A1I7SFP2"/>
<dbReference type="eggNOG" id="KOG2331">
    <property type="taxonomic scope" value="Eukaryota"/>
</dbReference>
<reference evidence="5" key="1">
    <citation type="submission" date="2016-11" db="UniProtKB">
        <authorList>
            <consortium name="WormBaseParasite"/>
        </authorList>
    </citation>
    <scope>IDENTIFICATION</scope>
</reference>
<dbReference type="WBParaSite" id="BXY_1185400.1">
    <property type="protein sequence ID" value="BXY_1185400.1"/>
    <property type="gene ID" value="BXY_1185400"/>
</dbReference>
<dbReference type="InterPro" id="IPR032979">
    <property type="entry name" value="ENGase"/>
</dbReference>
<dbReference type="Proteomes" id="UP000659654">
    <property type="component" value="Unassembled WGS sequence"/>
</dbReference>
<gene>
    <name evidence="2" type="ORF">BXYJ_LOCUS15553</name>
</gene>
<dbReference type="EMBL" id="CAJFDI010000006">
    <property type="protein sequence ID" value="CAD5235462.1"/>
    <property type="molecule type" value="Genomic_DNA"/>
</dbReference>
<name>A0A1I7SFP2_BURXY</name>
<dbReference type="AlphaFoldDB" id="A0A1I7SFP2"/>
<dbReference type="InterPro" id="IPR017853">
    <property type="entry name" value="GH"/>
</dbReference>
<dbReference type="SUPFAM" id="SSF51445">
    <property type="entry name" value="(Trans)glycosidases"/>
    <property type="match status" value="1"/>
</dbReference>
<feature type="domain" description="Cytosolic endo-beta-N-acetylglucosaminidase TIM barrel" evidence="1">
    <location>
        <begin position="20"/>
        <end position="263"/>
    </location>
</feature>
<dbReference type="OrthoDB" id="284473at2759"/>
<proteinExistence type="predicted"/>
<dbReference type="Pfam" id="PF03644">
    <property type="entry name" value="Glyco_hydro_85"/>
    <property type="match status" value="1"/>
</dbReference>
<dbReference type="InterPro" id="IPR005201">
    <property type="entry name" value="TIM_ENGase"/>
</dbReference>
<dbReference type="Proteomes" id="UP000095284">
    <property type="component" value="Unplaced"/>
</dbReference>